<name>A0A445DQC3_ARAHY</name>
<sequence length="254" mass="28959">MGLATISYMSDEMDPKLTGESLTTISIIPPAKWRTAHHWRQQRNGDIKGGACKMEHPASGIHELGHICCSAHKMTKPMAAATKWCRFVVNAASFRLLQSSTNMHWPARVLTPHGTLVDVFTSEPPDPSMDIYYRLSFWAPEVATLYSFPLATRWAGKKGHNNYAEQCLLRHRLRLDNLQVDEFNWLPYMEPRILSRVPAEFLGAPHRDFYTSVVPLILFWWIEILNIDRVLRQFGGKQGLLNPPLVARTPVNLV</sequence>
<evidence type="ECO:0000313" key="3">
    <source>
        <dbReference type="Proteomes" id="UP000289738"/>
    </source>
</evidence>
<dbReference type="AlphaFoldDB" id="A0A445DQC3"/>
<gene>
    <name evidence="2" type="ORF">Ahy_A03g011313</name>
</gene>
<comment type="caution">
    <text evidence="2">The sequence shown here is derived from an EMBL/GenBank/DDBJ whole genome shotgun (WGS) entry which is preliminary data.</text>
</comment>
<dbReference type="InterPro" id="IPR019557">
    <property type="entry name" value="AminoTfrase-like_pln_mobile"/>
</dbReference>
<evidence type="ECO:0000313" key="2">
    <source>
        <dbReference type="EMBL" id="RYR65379.1"/>
    </source>
</evidence>
<evidence type="ECO:0000259" key="1">
    <source>
        <dbReference type="Pfam" id="PF10536"/>
    </source>
</evidence>
<dbReference type="Proteomes" id="UP000289738">
    <property type="component" value="Chromosome A03"/>
</dbReference>
<feature type="domain" description="Aminotransferase-like plant mobile" evidence="1">
    <location>
        <begin position="146"/>
        <end position="240"/>
    </location>
</feature>
<protein>
    <recommendedName>
        <fullName evidence="1">Aminotransferase-like plant mobile domain-containing protein</fullName>
    </recommendedName>
</protein>
<proteinExistence type="predicted"/>
<accession>A0A445DQC3</accession>
<reference evidence="2 3" key="1">
    <citation type="submission" date="2019-01" db="EMBL/GenBank/DDBJ databases">
        <title>Sequencing of cultivated peanut Arachis hypogaea provides insights into genome evolution and oil improvement.</title>
        <authorList>
            <person name="Chen X."/>
        </authorList>
    </citation>
    <scope>NUCLEOTIDE SEQUENCE [LARGE SCALE GENOMIC DNA]</scope>
    <source>
        <strain evidence="3">cv. Fuhuasheng</strain>
        <tissue evidence="2">Leaves</tissue>
    </source>
</reference>
<keyword evidence="3" id="KW-1185">Reference proteome</keyword>
<dbReference type="InterPro" id="IPR044824">
    <property type="entry name" value="MAIN-like"/>
</dbReference>
<dbReference type="PANTHER" id="PTHR46033:SF8">
    <property type="entry name" value="PROTEIN MAINTENANCE OF MERISTEMS-LIKE"/>
    <property type="match status" value="1"/>
</dbReference>
<dbReference type="GO" id="GO:0010073">
    <property type="term" value="P:meristem maintenance"/>
    <property type="evidence" value="ECO:0007669"/>
    <property type="project" value="InterPro"/>
</dbReference>
<dbReference type="PANTHER" id="PTHR46033">
    <property type="entry name" value="PROTEIN MAIN-LIKE 2"/>
    <property type="match status" value="1"/>
</dbReference>
<dbReference type="EMBL" id="SDMP01000003">
    <property type="protein sequence ID" value="RYR65379.1"/>
    <property type="molecule type" value="Genomic_DNA"/>
</dbReference>
<organism evidence="2 3">
    <name type="scientific">Arachis hypogaea</name>
    <name type="common">Peanut</name>
    <dbReference type="NCBI Taxonomy" id="3818"/>
    <lineage>
        <taxon>Eukaryota</taxon>
        <taxon>Viridiplantae</taxon>
        <taxon>Streptophyta</taxon>
        <taxon>Embryophyta</taxon>
        <taxon>Tracheophyta</taxon>
        <taxon>Spermatophyta</taxon>
        <taxon>Magnoliopsida</taxon>
        <taxon>eudicotyledons</taxon>
        <taxon>Gunneridae</taxon>
        <taxon>Pentapetalae</taxon>
        <taxon>rosids</taxon>
        <taxon>fabids</taxon>
        <taxon>Fabales</taxon>
        <taxon>Fabaceae</taxon>
        <taxon>Papilionoideae</taxon>
        <taxon>50 kb inversion clade</taxon>
        <taxon>dalbergioids sensu lato</taxon>
        <taxon>Dalbergieae</taxon>
        <taxon>Pterocarpus clade</taxon>
        <taxon>Arachis</taxon>
    </lineage>
</organism>
<dbReference type="Pfam" id="PF10536">
    <property type="entry name" value="PMD"/>
    <property type="match status" value="1"/>
</dbReference>